<organism evidence="2 3">
    <name type="scientific">Cuscuta australis</name>
    <dbReference type="NCBI Taxonomy" id="267555"/>
    <lineage>
        <taxon>Eukaryota</taxon>
        <taxon>Viridiplantae</taxon>
        <taxon>Streptophyta</taxon>
        <taxon>Embryophyta</taxon>
        <taxon>Tracheophyta</taxon>
        <taxon>Spermatophyta</taxon>
        <taxon>Magnoliopsida</taxon>
        <taxon>eudicotyledons</taxon>
        <taxon>Gunneridae</taxon>
        <taxon>Pentapetalae</taxon>
        <taxon>asterids</taxon>
        <taxon>lamiids</taxon>
        <taxon>Solanales</taxon>
        <taxon>Convolvulaceae</taxon>
        <taxon>Cuscuteae</taxon>
        <taxon>Cuscuta</taxon>
        <taxon>Cuscuta subgen. Grammica</taxon>
        <taxon>Cuscuta sect. Cleistogrammica</taxon>
    </lineage>
</organism>
<keyword evidence="3" id="KW-1185">Reference proteome</keyword>
<proteinExistence type="predicted"/>
<reference evidence="2 3" key="1">
    <citation type="submission" date="2018-06" db="EMBL/GenBank/DDBJ databases">
        <title>The Genome of Cuscuta australis (Dodder) Provides Insight into the Evolution of Plant Parasitism.</title>
        <authorList>
            <person name="Liu H."/>
        </authorList>
    </citation>
    <scope>NUCLEOTIDE SEQUENCE [LARGE SCALE GENOMIC DNA]</scope>
    <source>
        <strain evidence="3">cv. Yunnan</strain>
        <tissue evidence="2">Vines</tissue>
    </source>
</reference>
<feature type="region of interest" description="Disordered" evidence="1">
    <location>
        <begin position="131"/>
        <end position="150"/>
    </location>
</feature>
<protein>
    <submittedName>
        <fullName evidence="2">Uncharacterized protein</fullName>
    </submittedName>
</protein>
<sequence>MVIADLGTGICRLERRGWDLEIGSTAAPSCNRSSGYCTAIPSSAQQQLQSNSKAAKQTRSRKRPPSPLSWKTKIRDQCMKGTGSGRPNHSKQKSPSARDKLVCQQHMCAIPSLKKTEFSKQTAQWSMLFENGSTGDHDLPTAALGGSPTK</sequence>
<comment type="caution">
    <text evidence="2">The sequence shown here is derived from an EMBL/GenBank/DDBJ whole genome shotgun (WGS) entry which is preliminary data.</text>
</comment>
<dbReference type="AlphaFoldDB" id="A0A328DYT8"/>
<gene>
    <name evidence="2" type="ORF">DM860_016863</name>
</gene>
<feature type="compositionally biased region" description="Polar residues" evidence="1">
    <location>
        <begin position="43"/>
        <end position="55"/>
    </location>
</feature>
<accession>A0A328DYT8</accession>
<dbReference type="EMBL" id="NQVE01000060">
    <property type="protein sequence ID" value="RAL50396.1"/>
    <property type="molecule type" value="Genomic_DNA"/>
</dbReference>
<dbReference type="Proteomes" id="UP000249390">
    <property type="component" value="Unassembled WGS sequence"/>
</dbReference>
<evidence type="ECO:0000313" key="2">
    <source>
        <dbReference type="EMBL" id="RAL50396.1"/>
    </source>
</evidence>
<evidence type="ECO:0000256" key="1">
    <source>
        <dbReference type="SAM" id="MobiDB-lite"/>
    </source>
</evidence>
<feature type="region of interest" description="Disordered" evidence="1">
    <location>
        <begin position="43"/>
        <end position="100"/>
    </location>
</feature>
<evidence type="ECO:0000313" key="3">
    <source>
        <dbReference type="Proteomes" id="UP000249390"/>
    </source>
</evidence>
<name>A0A328DYT8_9ASTE</name>